<proteinExistence type="predicted"/>
<keyword evidence="1" id="KW-0812">Transmembrane</keyword>
<evidence type="ECO:0000313" key="3">
    <source>
        <dbReference type="EMBL" id="KAF1958908.1"/>
    </source>
</evidence>
<keyword evidence="1" id="KW-1133">Transmembrane helix</keyword>
<dbReference type="Pfam" id="PF12146">
    <property type="entry name" value="Hydrolase_4"/>
    <property type="match status" value="1"/>
</dbReference>
<dbReference type="Gene3D" id="3.40.50.1820">
    <property type="entry name" value="alpha/beta hydrolase"/>
    <property type="match status" value="1"/>
</dbReference>
<dbReference type="SUPFAM" id="SSF53474">
    <property type="entry name" value="alpha/beta-Hydrolases"/>
    <property type="match status" value="1"/>
</dbReference>
<dbReference type="PANTHER" id="PTHR12277:SF81">
    <property type="entry name" value="PROTEIN ABHD13"/>
    <property type="match status" value="1"/>
</dbReference>
<protein>
    <submittedName>
        <fullName evidence="3">Alpha/beta-hydrolase</fullName>
    </submittedName>
</protein>
<sequence>MAPLPAIVKKSYWLLAAVGAIYAVFMGALINPTFQRHALYMHKANTGFWHNVMNPEEFGFAKGQVTPFWLDTSDGEKLFCWHVLPLDVYLENESELVNKAEGGVAEDFKASLGARFLKKDAKSRVVVNFHGNAGDVAQGWRPSTYRSISGIPHTHLLTCDYRGFGKSTLNNEPHIPTETGLITDAISLISYILNDLNHPSSRTVLLGQSLGTAVTAASALYFADPNSPELPSDLIKPSPAIKKPQNFAGIVLVAPFTNIPHLLQTYKIGGVIPIFSPLRSYPRITKYLTHRILDTWPTLPRLGALITSTSPSQTPLHLTILHARNDQDIPFKLSEDLYSPLESLFLEEEGVTATEERRSIHGGERVKRGAFAYRNVESVDGERSVEVEIVRFGGHNEVVGWTQVALAVRRAFKRKVFRPGFDVE</sequence>
<keyword evidence="4" id="KW-1185">Reference proteome</keyword>
<keyword evidence="3" id="KW-0378">Hydrolase</keyword>
<dbReference type="InterPro" id="IPR022742">
    <property type="entry name" value="Hydrolase_4"/>
</dbReference>
<dbReference type="GO" id="GO:0016787">
    <property type="term" value="F:hydrolase activity"/>
    <property type="evidence" value="ECO:0007669"/>
    <property type="project" value="UniProtKB-KW"/>
</dbReference>
<evidence type="ECO:0000313" key="4">
    <source>
        <dbReference type="Proteomes" id="UP000800035"/>
    </source>
</evidence>
<evidence type="ECO:0000256" key="1">
    <source>
        <dbReference type="SAM" id="Phobius"/>
    </source>
</evidence>
<feature type="domain" description="Serine aminopeptidase S33" evidence="2">
    <location>
        <begin position="156"/>
        <end position="266"/>
    </location>
</feature>
<name>A0A6A5U2K1_9PLEO</name>
<dbReference type="Proteomes" id="UP000800035">
    <property type="component" value="Unassembled WGS sequence"/>
</dbReference>
<gene>
    <name evidence="3" type="ORF">CC80DRAFT_533868</name>
</gene>
<evidence type="ECO:0000259" key="2">
    <source>
        <dbReference type="Pfam" id="PF12146"/>
    </source>
</evidence>
<dbReference type="OrthoDB" id="446723at2759"/>
<reference evidence="3" key="1">
    <citation type="journal article" date="2020" name="Stud. Mycol.">
        <title>101 Dothideomycetes genomes: a test case for predicting lifestyles and emergence of pathogens.</title>
        <authorList>
            <person name="Haridas S."/>
            <person name="Albert R."/>
            <person name="Binder M."/>
            <person name="Bloem J."/>
            <person name="Labutti K."/>
            <person name="Salamov A."/>
            <person name="Andreopoulos B."/>
            <person name="Baker S."/>
            <person name="Barry K."/>
            <person name="Bills G."/>
            <person name="Bluhm B."/>
            <person name="Cannon C."/>
            <person name="Castanera R."/>
            <person name="Culley D."/>
            <person name="Daum C."/>
            <person name="Ezra D."/>
            <person name="Gonzalez J."/>
            <person name="Henrissat B."/>
            <person name="Kuo A."/>
            <person name="Liang C."/>
            <person name="Lipzen A."/>
            <person name="Lutzoni F."/>
            <person name="Magnuson J."/>
            <person name="Mondo S."/>
            <person name="Nolan M."/>
            <person name="Ohm R."/>
            <person name="Pangilinan J."/>
            <person name="Park H.-J."/>
            <person name="Ramirez L."/>
            <person name="Alfaro M."/>
            <person name="Sun H."/>
            <person name="Tritt A."/>
            <person name="Yoshinaga Y."/>
            <person name="Zwiers L.-H."/>
            <person name="Turgeon B."/>
            <person name="Goodwin S."/>
            <person name="Spatafora J."/>
            <person name="Crous P."/>
            <person name="Grigoriev I."/>
        </authorList>
    </citation>
    <scope>NUCLEOTIDE SEQUENCE</scope>
    <source>
        <strain evidence="3">CBS 675.92</strain>
    </source>
</reference>
<dbReference type="PANTHER" id="PTHR12277">
    <property type="entry name" value="ALPHA/BETA HYDROLASE DOMAIN-CONTAINING PROTEIN"/>
    <property type="match status" value="1"/>
</dbReference>
<dbReference type="InterPro" id="IPR029058">
    <property type="entry name" value="AB_hydrolase_fold"/>
</dbReference>
<feature type="transmembrane region" description="Helical" evidence="1">
    <location>
        <begin position="12"/>
        <end position="34"/>
    </location>
</feature>
<accession>A0A6A5U2K1</accession>
<dbReference type="EMBL" id="ML976986">
    <property type="protein sequence ID" value="KAF1958908.1"/>
    <property type="molecule type" value="Genomic_DNA"/>
</dbReference>
<keyword evidence="1" id="KW-0472">Membrane</keyword>
<organism evidence="3 4">
    <name type="scientific">Byssothecium circinans</name>
    <dbReference type="NCBI Taxonomy" id="147558"/>
    <lineage>
        <taxon>Eukaryota</taxon>
        <taxon>Fungi</taxon>
        <taxon>Dikarya</taxon>
        <taxon>Ascomycota</taxon>
        <taxon>Pezizomycotina</taxon>
        <taxon>Dothideomycetes</taxon>
        <taxon>Pleosporomycetidae</taxon>
        <taxon>Pleosporales</taxon>
        <taxon>Massarineae</taxon>
        <taxon>Massarinaceae</taxon>
        <taxon>Byssothecium</taxon>
    </lineage>
</organism>
<dbReference type="AlphaFoldDB" id="A0A6A5U2K1"/>